<dbReference type="Pfam" id="PF07905">
    <property type="entry name" value="PucR"/>
    <property type="match status" value="1"/>
</dbReference>
<dbReference type="Proteomes" id="UP000308230">
    <property type="component" value="Unassembled WGS sequence"/>
</dbReference>
<dbReference type="AlphaFoldDB" id="A0A5R9F793"/>
<evidence type="ECO:0000256" key="1">
    <source>
        <dbReference type="ARBA" id="ARBA00006754"/>
    </source>
</evidence>
<dbReference type="OrthoDB" id="142218at2"/>
<dbReference type="InterPro" id="IPR041522">
    <property type="entry name" value="CdaR_GGDEF"/>
</dbReference>
<sequence length="543" mass="62592">MAITIKEMLSLPTFNKAKLVAGDKGQSRSIRWVTIFEVLEDLDQLESGELLMTTAFDLVSNEFLKDTLIPNLVRQGLSGIVIQTGYYLEEIPEALIQYGNDYNFPVIEISKEVTFSEITKVIHKYIMNKQFEKIHFSERLYKQLTDIALKGQGIQLITSTISELIGQQLKVYDHNTNELFTSAQGPFSIDSEIIFNLIYSFKEEFDRGISTYKSIKLDEGYLFIAPIRSKQQVYGYFVALKSQPFNEFEEIAIQHASTICALEFIKISSLKEKEDKLQADFVEQLLTGDEKDALEIYSKGEALGYKIGTYETCVSIVSINDYIDVKKKEPETDVKVLQLMLKRLKENGLNVLFKLFSDKYVLLISNPHPHRVSLAKVFKAISQAAKSNYQVTLSTAIGNYYKEFIDYKRSYREAQETLSIIDSVWKKEKCLHYNDLGLYKLLLPLLDQSPEILCDFYKRTLGELLKHPDLLETLIVYMKKMKSNDAADALFIHRHTLKYRINKIESMINRDLLDFNDRLEVELALLIHHMFEEQSNASLPLPK</sequence>
<proteinExistence type="inferred from homology"/>
<feature type="domain" description="Purine catabolism PurC-like" evidence="2">
    <location>
        <begin position="7"/>
        <end position="126"/>
    </location>
</feature>
<gene>
    <name evidence="5" type="ORF">FCL54_04450</name>
</gene>
<evidence type="ECO:0000259" key="4">
    <source>
        <dbReference type="Pfam" id="PF17853"/>
    </source>
</evidence>
<evidence type="ECO:0000313" key="6">
    <source>
        <dbReference type="Proteomes" id="UP000308230"/>
    </source>
</evidence>
<keyword evidence="6" id="KW-1185">Reference proteome</keyword>
<organism evidence="5 6">
    <name type="scientific">Exobacillus caeni</name>
    <dbReference type="NCBI Taxonomy" id="2574798"/>
    <lineage>
        <taxon>Bacteria</taxon>
        <taxon>Bacillati</taxon>
        <taxon>Bacillota</taxon>
        <taxon>Bacilli</taxon>
        <taxon>Bacillales</taxon>
        <taxon>Guptibacillaceae</taxon>
        <taxon>Exobacillus</taxon>
    </lineage>
</organism>
<evidence type="ECO:0008006" key="7">
    <source>
        <dbReference type="Google" id="ProtNLM"/>
    </source>
</evidence>
<dbReference type="RefSeq" id="WP_138123642.1">
    <property type="nucleotide sequence ID" value="NZ_SWLG01000003.1"/>
</dbReference>
<dbReference type="Pfam" id="PF13556">
    <property type="entry name" value="HTH_30"/>
    <property type="match status" value="1"/>
</dbReference>
<evidence type="ECO:0000259" key="3">
    <source>
        <dbReference type="Pfam" id="PF13556"/>
    </source>
</evidence>
<dbReference type="Pfam" id="PF17853">
    <property type="entry name" value="GGDEF_2"/>
    <property type="match status" value="1"/>
</dbReference>
<dbReference type="InterPro" id="IPR025736">
    <property type="entry name" value="PucR_C-HTH_dom"/>
</dbReference>
<evidence type="ECO:0000259" key="2">
    <source>
        <dbReference type="Pfam" id="PF07905"/>
    </source>
</evidence>
<comment type="similarity">
    <text evidence="1">Belongs to the CdaR family.</text>
</comment>
<feature type="domain" description="CdaR GGDEF-like" evidence="4">
    <location>
        <begin position="288"/>
        <end position="420"/>
    </location>
</feature>
<dbReference type="InterPro" id="IPR012914">
    <property type="entry name" value="PucR_dom"/>
</dbReference>
<accession>A0A5R9F793</accession>
<dbReference type="InterPro" id="IPR042070">
    <property type="entry name" value="PucR_C-HTH_sf"/>
</dbReference>
<dbReference type="EMBL" id="SWLG01000003">
    <property type="protein sequence ID" value="TLS38399.1"/>
    <property type="molecule type" value="Genomic_DNA"/>
</dbReference>
<comment type="caution">
    <text evidence="5">The sequence shown here is derived from an EMBL/GenBank/DDBJ whole genome shotgun (WGS) entry which is preliminary data.</text>
</comment>
<name>A0A5R9F793_9BACL</name>
<dbReference type="PANTHER" id="PTHR33744">
    <property type="entry name" value="CARBOHYDRATE DIACID REGULATOR"/>
    <property type="match status" value="1"/>
</dbReference>
<evidence type="ECO:0000313" key="5">
    <source>
        <dbReference type="EMBL" id="TLS38399.1"/>
    </source>
</evidence>
<protein>
    <recommendedName>
        <fullName evidence="7">PucR family transcriptional regulator</fullName>
    </recommendedName>
</protein>
<dbReference type="InterPro" id="IPR051448">
    <property type="entry name" value="CdaR-like_regulators"/>
</dbReference>
<feature type="domain" description="PucR C-terminal helix-turn-helix" evidence="3">
    <location>
        <begin position="470"/>
        <end position="527"/>
    </location>
</feature>
<reference evidence="5 6" key="1">
    <citation type="submission" date="2019-04" db="EMBL/GenBank/DDBJ databases">
        <title>Bacillus caeni sp. nov., a bacterium isolated from mangrove sediment.</title>
        <authorList>
            <person name="Huang H."/>
            <person name="Mo K."/>
            <person name="Hu Y."/>
        </authorList>
    </citation>
    <scope>NUCLEOTIDE SEQUENCE [LARGE SCALE GENOMIC DNA]</scope>
    <source>
        <strain evidence="5 6">HB172195</strain>
    </source>
</reference>
<dbReference type="Gene3D" id="1.10.10.2840">
    <property type="entry name" value="PucR C-terminal helix-turn-helix domain"/>
    <property type="match status" value="1"/>
</dbReference>
<dbReference type="PANTHER" id="PTHR33744:SF1">
    <property type="entry name" value="DNA-BINDING TRANSCRIPTIONAL ACTIVATOR ADER"/>
    <property type="match status" value="1"/>
</dbReference>